<dbReference type="InterPro" id="IPR051532">
    <property type="entry name" value="Ester_Hydrolysis_Enzymes"/>
</dbReference>
<dbReference type="InterPro" id="IPR036514">
    <property type="entry name" value="SGNH_hydro_sf"/>
</dbReference>
<dbReference type="Pfam" id="PF13472">
    <property type="entry name" value="Lipase_GDSL_2"/>
    <property type="match status" value="1"/>
</dbReference>
<dbReference type="PROSITE" id="PS51257">
    <property type="entry name" value="PROKAR_LIPOPROTEIN"/>
    <property type="match status" value="1"/>
</dbReference>
<reference evidence="3 4" key="1">
    <citation type="submission" date="2016-10" db="EMBL/GenBank/DDBJ databases">
        <authorList>
            <person name="de Groot N.N."/>
        </authorList>
    </citation>
    <scope>NUCLEOTIDE SEQUENCE [LARGE SCALE GENOMIC DNA]</scope>
    <source>
        <strain evidence="3 4">DSM 22900</strain>
    </source>
</reference>
<gene>
    <name evidence="3" type="ORF">SAMN05421747_11815</name>
</gene>
<evidence type="ECO:0000313" key="4">
    <source>
        <dbReference type="Proteomes" id="UP000199577"/>
    </source>
</evidence>
<dbReference type="SUPFAM" id="SSF52266">
    <property type="entry name" value="SGNH hydrolase"/>
    <property type="match status" value="1"/>
</dbReference>
<organism evidence="3 4">
    <name type="scientific">Parapedobacter composti</name>
    <dbReference type="NCBI Taxonomy" id="623281"/>
    <lineage>
        <taxon>Bacteria</taxon>
        <taxon>Pseudomonadati</taxon>
        <taxon>Bacteroidota</taxon>
        <taxon>Sphingobacteriia</taxon>
        <taxon>Sphingobacteriales</taxon>
        <taxon>Sphingobacteriaceae</taxon>
        <taxon>Parapedobacter</taxon>
    </lineage>
</organism>
<dbReference type="Proteomes" id="UP000199577">
    <property type="component" value="Unassembled WGS sequence"/>
</dbReference>
<dbReference type="OrthoDB" id="1080528at2"/>
<dbReference type="GO" id="GO:0004622">
    <property type="term" value="F:phosphatidylcholine lysophospholipase activity"/>
    <property type="evidence" value="ECO:0007669"/>
    <property type="project" value="TreeGrafter"/>
</dbReference>
<dbReference type="EMBL" id="FOLL01000018">
    <property type="protein sequence ID" value="SFC66563.1"/>
    <property type="molecule type" value="Genomic_DNA"/>
</dbReference>
<dbReference type="PANTHER" id="PTHR30383:SF5">
    <property type="entry name" value="SGNH HYDROLASE-TYPE ESTERASE DOMAIN-CONTAINING PROTEIN"/>
    <property type="match status" value="1"/>
</dbReference>
<dbReference type="AlphaFoldDB" id="A0A1I1L828"/>
<name>A0A1I1L828_9SPHI</name>
<sequence length="401" mass="44881">MGYQRRLLFVCCLWVYGAAFACSYGQPLEPTGILFHQVLNANHRCEELVTEGGVLHYTQQGLHLTKRDQWVKLNRYYALAKRAIRYQVRLAADTKAIFQSDQGDFQAVVDMKGQRIYIGTDPITTEEARFLNPNHDYIVEIHRDYQASTLKVIDLHTGDSARLSATMDGTGGVGRGAKGKGFFVGLQHDYYRFGVAAGSGFVVRQITVFSKQSDLSLLIYGDSITEPEGYFPTADFPQSWTQLVIHAINGKAMSSGRGGTTIQEVLERIKNELPYLKAKYVMVTIGTNGGNTEENLSELVEYILSQGSIPILNNIPANESGTQVAVNAVIEKIRQKYGIKGCRFDLATSVDYDGKEVDKSTMYLEDYDWGQIYHHPNVKGSRLMYLRTLIDVPEIYHSGAE</sequence>
<dbReference type="InterPro" id="IPR013830">
    <property type="entry name" value="SGNH_hydro"/>
</dbReference>
<evidence type="ECO:0000259" key="2">
    <source>
        <dbReference type="Pfam" id="PF13472"/>
    </source>
</evidence>
<accession>A0A1I1L828</accession>
<feature type="chain" id="PRO_5011486796" evidence="1">
    <location>
        <begin position="22"/>
        <end position="401"/>
    </location>
</feature>
<keyword evidence="4" id="KW-1185">Reference proteome</keyword>
<evidence type="ECO:0000313" key="3">
    <source>
        <dbReference type="EMBL" id="SFC66563.1"/>
    </source>
</evidence>
<feature type="signal peptide" evidence="1">
    <location>
        <begin position="1"/>
        <end position="21"/>
    </location>
</feature>
<dbReference type="PANTHER" id="PTHR30383">
    <property type="entry name" value="THIOESTERASE 1/PROTEASE 1/LYSOPHOSPHOLIPASE L1"/>
    <property type="match status" value="1"/>
</dbReference>
<dbReference type="Gene3D" id="3.40.50.1110">
    <property type="entry name" value="SGNH hydrolase"/>
    <property type="match status" value="1"/>
</dbReference>
<keyword evidence="1" id="KW-0732">Signal</keyword>
<protein>
    <submittedName>
        <fullName evidence="3">GDSL-like Lipase/Acylhydrolase family protein</fullName>
    </submittedName>
</protein>
<feature type="domain" description="SGNH hydrolase-type esterase" evidence="2">
    <location>
        <begin position="220"/>
        <end position="382"/>
    </location>
</feature>
<dbReference type="STRING" id="623281.SAMN05421747_11815"/>
<evidence type="ECO:0000256" key="1">
    <source>
        <dbReference type="SAM" id="SignalP"/>
    </source>
</evidence>
<keyword evidence="3" id="KW-0378">Hydrolase</keyword>
<proteinExistence type="predicted"/>